<evidence type="ECO:0000259" key="8">
    <source>
        <dbReference type="PROSITE" id="PS50928"/>
    </source>
</evidence>
<feature type="transmembrane region" description="Helical" evidence="7">
    <location>
        <begin position="63"/>
        <end position="88"/>
    </location>
</feature>
<feature type="transmembrane region" description="Helical" evidence="7">
    <location>
        <begin position="255"/>
        <end position="275"/>
    </location>
</feature>
<evidence type="ECO:0000256" key="5">
    <source>
        <dbReference type="ARBA" id="ARBA00022989"/>
    </source>
</evidence>
<evidence type="ECO:0000256" key="3">
    <source>
        <dbReference type="ARBA" id="ARBA00022475"/>
    </source>
</evidence>
<keyword evidence="3" id="KW-1003">Cell membrane</keyword>
<dbReference type="PANTHER" id="PTHR43005:SF2">
    <property type="entry name" value="INTEGRAL MEMBRANE SUGAR TRANSPORT PROTEIN"/>
    <property type="match status" value="1"/>
</dbReference>
<feature type="transmembrane region" description="Helical" evidence="7">
    <location>
        <begin position="12"/>
        <end position="36"/>
    </location>
</feature>
<evidence type="ECO:0000256" key="1">
    <source>
        <dbReference type="ARBA" id="ARBA00004651"/>
    </source>
</evidence>
<dbReference type="GO" id="GO:0055085">
    <property type="term" value="P:transmembrane transport"/>
    <property type="evidence" value="ECO:0007669"/>
    <property type="project" value="InterPro"/>
</dbReference>
<dbReference type="EMBL" id="CAEZYD010000008">
    <property type="protein sequence ID" value="CAB4709507.1"/>
    <property type="molecule type" value="Genomic_DNA"/>
</dbReference>
<accession>A0A6J6QE34</accession>
<dbReference type="PANTHER" id="PTHR43005">
    <property type="entry name" value="BLR7065 PROTEIN"/>
    <property type="match status" value="1"/>
</dbReference>
<evidence type="ECO:0000256" key="6">
    <source>
        <dbReference type="ARBA" id="ARBA00023136"/>
    </source>
</evidence>
<evidence type="ECO:0000256" key="4">
    <source>
        <dbReference type="ARBA" id="ARBA00022692"/>
    </source>
</evidence>
<comment type="subcellular location">
    <subcellularLocation>
        <location evidence="1">Cell membrane</location>
        <topology evidence="1">Multi-pass membrane protein</topology>
    </subcellularLocation>
</comment>
<feature type="transmembrane region" description="Helical" evidence="7">
    <location>
        <begin position="162"/>
        <end position="180"/>
    </location>
</feature>
<dbReference type="SUPFAM" id="SSF161098">
    <property type="entry name" value="MetI-like"/>
    <property type="match status" value="1"/>
</dbReference>
<dbReference type="Pfam" id="PF00528">
    <property type="entry name" value="BPD_transp_1"/>
    <property type="match status" value="1"/>
</dbReference>
<dbReference type="GO" id="GO:0005886">
    <property type="term" value="C:plasma membrane"/>
    <property type="evidence" value="ECO:0007669"/>
    <property type="project" value="UniProtKB-SubCell"/>
</dbReference>
<name>A0A6J6QE34_9ZZZZ</name>
<reference evidence="9" key="1">
    <citation type="submission" date="2020-05" db="EMBL/GenBank/DDBJ databases">
        <authorList>
            <person name="Chiriac C."/>
            <person name="Salcher M."/>
            <person name="Ghai R."/>
            <person name="Kavagutti S V."/>
        </authorList>
    </citation>
    <scope>NUCLEOTIDE SEQUENCE</scope>
</reference>
<feature type="domain" description="ABC transmembrane type-1" evidence="8">
    <location>
        <begin position="67"/>
        <end position="279"/>
    </location>
</feature>
<keyword evidence="6 7" id="KW-0472">Membrane</keyword>
<dbReference type="CDD" id="cd06261">
    <property type="entry name" value="TM_PBP2"/>
    <property type="match status" value="1"/>
</dbReference>
<proteinExistence type="predicted"/>
<evidence type="ECO:0000256" key="7">
    <source>
        <dbReference type="SAM" id="Phobius"/>
    </source>
</evidence>
<dbReference type="PROSITE" id="PS50928">
    <property type="entry name" value="ABC_TM1"/>
    <property type="match status" value="1"/>
</dbReference>
<dbReference type="InterPro" id="IPR035906">
    <property type="entry name" value="MetI-like_sf"/>
</dbReference>
<dbReference type="AlphaFoldDB" id="A0A6J6QE34"/>
<organism evidence="9">
    <name type="scientific">freshwater metagenome</name>
    <dbReference type="NCBI Taxonomy" id="449393"/>
    <lineage>
        <taxon>unclassified sequences</taxon>
        <taxon>metagenomes</taxon>
        <taxon>ecological metagenomes</taxon>
    </lineage>
</organism>
<sequence>MLNRRARAKILFLTPITALLLIMTIFPFVYLILISFTDRAATNPNTKIVWFENYAEIFQDHQFYQSVSITLIITIFSVFLEIFLGLILALSFTNLYRNLWFLRAIVMIPMAAAPVATLFNWRYMLNTSTGVINYIISIFGFSEVGWLDSKTVALTSIILVETWMWTPFVFILLTAALSSIDKNIVEAAQVDGANRFVLAKHIYIPILKPFLIIALVLRILDAAKSFDAIQILTSGGPGYDTASYNFLIYLNGIQYLNFGSAAAQAVILIIVLMIISRRFFNRLVREAVEN</sequence>
<feature type="transmembrane region" description="Helical" evidence="7">
    <location>
        <begin position="100"/>
        <end position="121"/>
    </location>
</feature>
<keyword evidence="2" id="KW-0813">Transport</keyword>
<evidence type="ECO:0000313" key="9">
    <source>
        <dbReference type="EMBL" id="CAB4709507.1"/>
    </source>
</evidence>
<dbReference type="Gene3D" id="1.10.3720.10">
    <property type="entry name" value="MetI-like"/>
    <property type="match status" value="1"/>
</dbReference>
<protein>
    <submittedName>
        <fullName evidence="9">Unannotated protein</fullName>
    </submittedName>
</protein>
<gene>
    <name evidence="9" type="ORF">UFOPK2652_00703</name>
</gene>
<dbReference type="InterPro" id="IPR000515">
    <property type="entry name" value="MetI-like"/>
</dbReference>
<keyword evidence="5 7" id="KW-1133">Transmembrane helix</keyword>
<feature type="transmembrane region" description="Helical" evidence="7">
    <location>
        <begin position="201"/>
        <end position="220"/>
    </location>
</feature>
<evidence type="ECO:0000256" key="2">
    <source>
        <dbReference type="ARBA" id="ARBA00022448"/>
    </source>
</evidence>
<keyword evidence="4 7" id="KW-0812">Transmembrane</keyword>